<evidence type="ECO:0000256" key="2">
    <source>
        <dbReference type="ARBA" id="ARBA00004240"/>
    </source>
</evidence>
<dbReference type="GO" id="GO:0016020">
    <property type="term" value="C:membrane"/>
    <property type="evidence" value="ECO:0007669"/>
    <property type="project" value="UniProtKB-SubCell"/>
</dbReference>
<comment type="subcellular location">
    <subcellularLocation>
        <location evidence="2">Endoplasmic reticulum</location>
    </subcellularLocation>
    <subcellularLocation>
        <location evidence="3">Membrane</location>
    </subcellularLocation>
    <subcellularLocation>
        <location evidence="1">Mitochondrion</location>
    </subcellularLocation>
</comment>
<keyword evidence="8" id="KW-1133">Transmembrane helix</keyword>
<dbReference type="GO" id="GO:0005783">
    <property type="term" value="C:endoplasmic reticulum"/>
    <property type="evidence" value="ECO:0007669"/>
    <property type="project" value="UniProtKB-SubCell"/>
</dbReference>
<keyword evidence="10" id="KW-1185">Reference proteome</keyword>
<evidence type="ECO:0000256" key="8">
    <source>
        <dbReference type="SAM" id="Phobius"/>
    </source>
</evidence>
<evidence type="ECO:0000313" key="9">
    <source>
        <dbReference type="EMBL" id="KAF5572559.1"/>
    </source>
</evidence>
<dbReference type="SUPFAM" id="SSF53474">
    <property type="entry name" value="alpha/beta-Hydrolases"/>
    <property type="match status" value="1"/>
</dbReference>
<protein>
    <submittedName>
        <fullName evidence="9">P-loop containing protein</fullName>
    </submittedName>
</protein>
<dbReference type="EMBL" id="JAAOAR010000902">
    <property type="protein sequence ID" value="KAF5572559.1"/>
    <property type="molecule type" value="Genomic_DNA"/>
</dbReference>
<dbReference type="InterPro" id="IPR029058">
    <property type="entry name" value="AB_hydrolase_fold"/>
</dbReference>
<dbReference type="PANTHER" id="PTHR48182:SF2">
    <property type="entry name" value="PROTEIN SERAC1"/>
    <property type="match status" value="1"/>
</dbReference>
<dbReference type="GO" id="GO:0005739">
    <property type="term" value="C:mitochondrion"/>
    <property type="evidence" value="ECO:0007669"/>
    <property type="project" value="UniProtKB-SubCell"/>
</dbReference>
<gene>
    <name evidence="9" type="ORF">FPANT_12995</name>
</gene>
<dbReference type="InterPro" id="IPR052374">
    <property type="entry name" value="SERAC1"/>
</dbReference>
<proteinExistence type="predicted"/>
<keyword evidence="5" id="KW-0496">Mitochondrion</keyword>
<organism evidence="9 10">
    <name type="scientific">Fusarium pseudoanthophilum</name>
    <dbReference type="NCBI Taxonomy" id="48495"/>
    <lineage>
        <taxon>Eukaryota</taxon>
        <taxon>Fungi</taxon>
        <taxon>Dikarya</taxon>
        <taxon>Ascomycota</taxon>
        <taxon>Pezizomycotina</taxon>
        <taxon>Sordariomycetes</taxon>
        <taxon>Hypocreomycetidae</taxon>
        <taxon>Hypocreales</taxon>
        <taxon>Nectriaceae</taxon>
        <taxon>Fusarium</taxon>
        <taxon>Fusarium fujikuroi species complex</taxon>
    </lineage>
</organism>
<evidence type="ECO:0000256" key="6">
    <source>
        <dbReference type="ARBA" id="ARBA00023136"/>
    </source>
</evidence>
<feature type="region of interest" description="Disordered" evidence="7">
    <location>
        <begin position="284"/>
        <end position="303"/>
    </location>
</feature>
<comment type="caution">
    <text evidence="9">The sequence shown here is derived from an EMBL/GenBank/DDBJ whole genome shotgun (WGS) entry which is preliminary data.</text>
</comment>
<evidence type="ECO:0000313" key="10">
    <source>
        <dbReference type="Proteomes" id="UP000544095"/>
    </source>
</evidence>
<keyword evidence="8" id="KW-0812">Transmembrane</keyword>
<evidence type="ECO:0000256" key="3">
    <source>
        <dbReference type="ARBA" id="ARBA00004370"/>
    </source>
</evidence>
<evidence type="ECO:0000256" key="1">
    <source>
        <dbReference type="ARBA" id="ARBA00004173"/>
    </source>
</evidence>
<feature type="transmembrane region" description="Helical" evidence="8">
    <location>
        <begin position="381"/>
        <end position="398"/>
    </location>
</feature>
<evidence type="ECO:0000256" key="5">
    <source>
        <dbReference type="ARBA" id="ARBA00023128"/>
    </source>
</evidence>
<keyword evidence="4" id="KW-0256">Endoplasmic reticulum</keyword>
<name>A0A8H5NNX7_9HYPO</name>
<evidence type="ECO:0000256" key="4">
    <source>
        <dbReference type="ARBA" id="ARBA00022824"/>
    </source>
</evidence>
<sequence>MFRLSILAYRDTYKGDSASADITDTSNLPPGVSSILATSSSMKQGLSEGMITLHDDPGAVVDICFVHGLMGDRAKTWTAQGESEPWPKTLLPQQLGKVRILTYGYNGDVFSNSSGTAQSPTEGAANNLLIDLTMERIAGNASSRPLILVTHSLGGLICKEAVLLSRDNANSHLQGVYMSLKGIIFMGTPHKGTQMFGWERFNDLIEDQRDRDRPIVTQSFIEEVPTNKLGLIVSKESATLPGNEPIPIDASHREMVRFNSVHDAGFQKIVNVLQLWISEIEDMRNNPSQTDGSNSDNLQTGRSLNRGQLSRRPLFVPPSVRAPVQRSPSPLEIADISTERPSRFRPCYIICSIMALIVIGSGVLGIYYTVRFDRMGDGFTAASWIVAIGVMTLAGPMARHYPRCSCWRPTTPYYHAMQRTSTLPRS</sequence>
<feature type="transmembrane region" description="Helical" evidence="8">
    <location>
        <begin position="347"/>
        <end position="369"/>
    </location>
</feature>
<keyword evidence="6 8" id="KW-0472">Membrane</keyword>
<feature type="compositionally biased region" description="Polar residues" evidence="7">
    <location>
        <begin position="285"/>
        <end position="303"/>
    </location>
</feature>
<evidence type="ECO:0000256" key="7">
    <source>
        <dbReference type="SAM" id="MobiDB-lite"/>
    </source>
</evidence>
<accession>A0A8H5NNX7</accession>
<dbReference type="AlphaFoldDB" id="A0A8H5NNX7"/>
<dbReference type="Gene3D" id="3.40.50.1820">
    <property type="entry name" value="alpha/beta hydrolase"/>
    <property type="match status" value="1"/>
</dbReference>
<reference evidence="9 10" key="1">
    <citation type="submission" date="2020-05" db="EMBL/GenBank/DDBJ databases">
        <title>Identification and distribution of gene clusters putatively required for synthesis of sphingolipid metabolism inhibitors in phylogenetically diverse species of the filamentous fungus Fusarium.</title>
        <authorList>
            <person name="Kim H.-S."/>
            <person name="Busman M."/>
            <person name="Brown D.W."/>
            <person name="Divon H."/>
            <person name="Uhlig S."/>
            <person name="Proctor R.H."/>
        </authorList>
    </citation>
    <scope>NUCLEOTIDE SEQUENCE [LARGE SCALE GENOMIC DNA]</scope>
    <source>
        <strain evidence="9 10">NRRL 25211</strain>
    </source>
</reference>
<dbReference type="PANTHER" id="PTHR48182">
    <property type="entry name" value="PROTEIN SERAC1"/>
    <property type="match status" value="1"/>
</dbReference>
<dbReference type="Proteomes" id="UP000544095">
    <property type="component" value="Unassembled WGS sequence"/>
</dbReference>